<dbReference type="InterPro" id="IPR002481">
    <property type="entry name" value="FUR"/>
</dbReference>
<dbReference type="InterPro" id="IPR036390">
    <property type="entry name" value="WH_DNA-bd_sf"/>
</dbReference>
<evidence type="ECO:0000313" key="13">
    <source>
        <dbReference type="Proteomes" id="UP000219440"/>
    </source>
</evidence>
<dbReference type="InterPro" id="IPR036388">
    <property type="entry name" value="WH-like_DNA-bd_sf"/>
</dbReference>
<evidence type="ECO:0000256" key="10">
    <source>
        <dbReference type="ARBA" id="ARBA00023163"/>
    </source>
</evidence>
<dbReference type="InterPro" id="IPR043135">
    <property type="entry name" value="Fur_C"/>
</dbReference>
<name>A0A2C8Y7H1_9MICO</name>
<feature type="binding site" evidence="11">
    <location>
        <position position="93"/>
    </location>
    <ligand>
        <name>Zn(2+)</name>
        <dbReference type="ChEBI" id="CHEBI:29105"/>
    </ligand>
</feature>
<comment type="similarity">
    <text evidence="2">Belongs to the Fur family.</text>
</comment>
<comment type="subcellular location">
    <subcellularLocation>
        <location evidence="1">Cytoplasm</location>
    </subcellularLocation>
</comment>
<evidence type="ECO:0000256" key="7">
    <source>
        <dbReference type="ARBA" id="ARBA00023004"/>
    </source>
</evidence>
<dbReference type="GO" id="GO:0005737">
    <property type="term" value="C:cytoplasm"/>
    <property type="evidence" value="ECO:0007669"/>
    <property type="project" value="UniProtKB-SubCell"/>
</dbReference>
<gene>
    <name evidence="12" type="ORF">SAMN06296378_0127</name>
</gene>
<evidence type="ECO:0000256" key="1">
    <source>
        <dbReference type="ARBA" id="ARBA00004496"/>
    </source>
</evidence>
<dbReference type="GO" id="GO:0003700">
    <property type="term" value="F:DNA-binding transcription factor activity"/>
    <property type="evidence" value="ECO:0007669"/>
    <property type="project" value="InterPro"/>
</dbReference>
<evidence type="ECO:0000256" key="2">
    <source>
        <dbReference type="ARBA" id="ARBA00007957"/>
    </source>
</evidence>
<accession>A0A2C8Y7H1</accession>
<keyword evidence="13" id="KW-1185">Reference proteome</keyword>
<dbReference type="AlphaFoldDB" id="A0A2C8Y7H1"/>
<dbReference type="GO" id="GO:0000976">
    <property type="term" value="F:transcription cis-regulatory region binding"/>
    <property type="evidence" value="ECO:0007669"/>
    <property type="project" value="TreeGrafter"/>
</dbReference>
<dbReference type="Gene3D" id="3.30.1490.190">
    <property type="match status" value="1"/>
</dbReference>
<reference evidence="12 13" key="1">
    <citation type="submission" date="2017-09" db="EMBL/GenBank/DDBJ databases">
        <authorList>
            <person name="Ehlers B."/>
            <person name="Leendertz F.H."/>
        </authorList>
    </citation>
    <scope>NUCLEOTIDE SEQUENCE [LARGE SCALE GENOMIC DNA]</scope>
    <source>
        <strain evidence="12 13">CGMCC 1.05381</strain>
    </source>
</reference>
<keyword evidence="4" id="KW-0678">Repressor</keyword>
<evidence type="ECO:0000256" key="5">
    <source>
        <dbReference type="ARBA" id="ARBA00022723"/>
    </source>
</evidence>
<dbReference type="Proteomes" id="UP000219440">
    <property type="component" value="Unassembled WGS sequence"/>
</dbReference>
<evidence type="ECO:0000256" key="4">
    <source>
        <dbReference type="ARBA" id="ARBA00022491"/>
    </source>
</evidence>
<evidence type="ECO:0000256" key="8">
    <source>
        <dbReference type="ARBA" id="ARBA00023015"/>
    </source>
</evidence>
<dbReference type="RefSeq" id="WP_097059328.1">
    <property type="nucleotide sequence ID" value="NZ_BMLC01000002.1"/>
</dbReference>
<dbReference type="PANTHER" id="PTHR33202">
    <property type="entry name" value="ZINC UPTAKE REGULATION PROTEIN"/>
    <property type="match status" value="1"/>
</dbReference>
<proteinExistence type="inferred from homology"/>
<sequence>MTFSAETSLRRAGLRITNSRVRVLYALAGLPHSSALALHSQLGDAATSVQSVHNALAALTEAGLLRRIEPAGSAALYELHENDNHHHLVCNSCRTVVDVECVVGHPPCLSPSDSSGFQISTAEVTFWGLCQDCARLDPIHSSTTNQEDS</sequence>
<dbReference type="Pfam" id="PF01475">
    <property type="entry name" value="FUR"/>
    <property type="match status" value="1"/>
</dbReference>
<evidence type="ECO:0000256" key="6">
    <source>
        <dbReference type="ARBA" id="ARBA00022833"/>
    </source>
</evidence>
<dbReference type="Gene3D" id="1.10.10.10">
    <property type="entry name" value="Winged helix-like DNA-binding domain superfamily/Winged helix DNA-binding domain"/>
    <property type="match status" value="1"/>
</dbReference>
<protein>
    <submittedName>
        <fullName evidence="12">Fur family transcriptional regulator, ferric uptake regulator</fullName>
    </submittedName>
</protein>
<dbReference type="OrthoDB" id="5242893at2"/>
<dbReference type="GO" id="GO:1900376">
    <property type="term" value="P:regulation of secondary metabolite biosynthetic process"/>
    <property type="evidence" value="ECO:0007669"/>
    <property type="project" value="TreeGrafter"/>
</dbReference>
<keyword evidence="10" id="KW-0804">Transcription</keyword>
<feature type="binding site" evidence="11">
    <location>
        <position position="130"/>
    </location>
    <ligand>
        <name>Zn(2+)</name>
        <dbReference type="ChEBI" id="CHEBI:29105"/>
    </ligand>
</feature>
<keyword evidence="6 11" id="KW-0862">Zinc</keyword>
<keyword evidence="5 11" id="KW-0479">Metal-binding</keyword>
<keyword evidence="3" id="KW-0963">Cytoplasm</keyword>
<dbReference type="GO" id="GO:0008270">
    <property type="term" value="F:zinc ion binding"/>
    <property type="evidence" value="ECO:0007669"/>
    <property type="project" value="TreeGrafter"/>
</dbReference>
<feature type="binding site" evidence="11">
    <location>
        <position position="133"/>
    </location>
    <ligand>
        <name>Zn(2+)</name>
        <dbReference type="ChEBI" id="CHEBI:29105"/>
    </ligand>
</feature>
<evidence type="ECO:0000256" key="11">
    <source>
        <dbReference type="PIRSR" id="PIRSR602481-1"/>
    </source>
</evidence>
<feature type="binding site" evidence="11">
    <location>
        <position position="90"/>
    </location>
    <ligand>
        <name>Zn(2+)</name>
        <dbReference type="ChEBI" id="CHEBI:29105"/>
    </ligand>
</feature>
<keyword evidence="9" id="KW-0238">DNA-binding</keyword>
<dbReference type="GO" id="GO:0045892">
    <property type="term" value="P:negative regulation of DNA-templated transcription"/>
    <property type="evidence" value="ECO:0007669"/>
    <property type="project" value="TreeGrafter"/>
</dbReference>
<organism evidence="12 13">
    <name type="scientific">Salinibacterium xinjiangense</name>
    <dbReference type="NCBI Taxonomy" id="386302"/>
    <lineage>
        <taxon>Bacteria</taxon>
        <taxon>Bacillati</taxon>
        <taxon>Actinomycetota</taxon>
        <taxon>Actinomycetes</taxon>
        <taxon>Micrococcales</taxon>
        <taxon>Microbacteriaceae</taxon>
        <taxon>Salinibacterium</taxon>
    </lineage>
</organism>
<keyword evidence="7" id="KW-0408">Iron</keyword>
<dbReference type="EMBL" id="OCST01000001">
    <property type="protein sequence ID" value="SOE46130.1"/>
    <property type="molecule type" value="Genomic_DNA"/>
</dbReference>
<evidence type="ECO:0000313" key="12">
    <source>
        <dbReference type="EMBL" id="SOE46130.1"/>
    </source>
</evidence>
<evidence type="ECO:0000256" key="3">
    <source>
        <dbReference type="ARBA" id="ARBA00022490"/>
    </source>
</evidence>
<evidence type="ECO:0000256" key="9">
    <source>
        <dbReference type="ARBA" id="ARBA00023125"/>
    </source>
</evidence>
<dbReference type="PANTHER" id="PTHR33202:SF18">
    <property type="entry name" value="TRANSCRIPTIONAL REGULATOR FURA"/>
    <property type="match status" value="1"/>
</dbReference>
<comment type="cofactor">
    <cofactor evidence="11">
        <name>Zn(2+)</name>
        <dbReference type="ChEBI" id="CHEBI:29105"/>
    </cofactor>
    <text evidence="11">Binds 1 zinc ion per subunit.</text>
</comment>
<dbReference type="CDD" id="cd07153">
    <property type="entry name" value="Fur_like"/>
    <property type="match status" value="1"/>
</dbReference>
<keyword evidence="8" id="KW-0805">Transcription regulation</keyword>
<dbReference type="SUPFAM" id="SSF46785">
    <property type="entry name" value="Winged helix' DNA-binding domain"/>
    <property type="match status" value="1"/>
</dbReference>